<feature type="transmembrane region" description="Helical" evidence="1">
    <location>
        <begin position="447"/>
        <end position="477"/>
    </location>
</feature>
<sequence length="630" mass="72963">MCLDIEVKIRIDKWVWGTIVVEDQLDFFSERWYKLVKCEFLHGSEKDVSTLKTALKAHILIGLKPKILSETDLLELYWDLFYQRDDSVYKNLVISTEKQSTIRVLKELLNTEITFCQPERDKPFQNQILDIQSSCEELIPTEGLTQPEMVIFQQLLYKEQVQDLNGEVFEGDDFQGGDMAKGIYFRTKEGILFYSRCPLKDLLEGSSLLHSSFGVLQFILYFSFLNRVTWDELIFTFQSLEISYSITSSLPRFEQLLIMYLWCTKKITILQSSECHGVSLRLTEIPKNPVPQDDLTKWNSERLPVLKPLEFKDLGRKLSLWPNGHFILSNHSPSLHLQSLVPLLTPVHPFFSHSFHSPVSVLSVRILSSARSPQNFLVPQALLGPFQSDHSDYADSSSRHCCFSGLIPRPVVEPVVILLPVLFHLSSVLLLILFLQCSSSYERVCGGICYLILYVFHLLFPLSFFVSFCFLCLMLKYHLYDLNQPLIPLIVYPLCLTRRKGICLLFQPWRPQAFPKRPELVVVRGVEINGHRVQRCESCTFLSICRQSADFESQENHQITQGRILRIYLWLQSEKDGERECLFTTGEKLSVYQRTIFLCTVLWLKKTTTKIQTSCPRALWTWACETDMGL</sequence>
<protein>
    <submittedName>
        <fullName evidence="2">Uncharacterized protein</fullName>
    </submittedName>
</protein>
<gene>
    <name evidence="2" type="ORF">VP01_2625g2</name>
</gene>
<keyword evidence="1" id="KW-1133">Transmembrane helix</keyword>
<comment type="caution">
    <text evidence="2">The sequence shown here is derived from an EMBL/GenBank/DDBJ whole genome shotgun (WGS) entry which is preliminary data.</text>
</comment>
<keyword evidence="1" id="KW-0472">Membrane</keyword>
<keyword evidence="3" id="KW-1185">Reference proteome</keyword>
<dbReference type="AlphaFoldDB" id="A0A0L6V4F7"/>
<dbReference type="EMBL" id="LAVV01007530">
    <property type="protein sequence ID" value="KNZ55638.1"/>
    <property type="molecule type" value="Genomic_DNA"/>
</dbReference>
<accession>A0A0L6V4F7</accession>
<keyword evidence="1" id="KW-0812">Transmembrane</keyword>
<feature type="transmembrane region" description="Helical" evidence="1">
    <location>
        <begin position="415"/>
        <end position="435"/>
    </location>
</feature>
<reference evidence="2 3" key="1">
    <citation type="submission" date="2015-08" db="EMBL/GenBank/DDBJ databases">
        <title>Next Generation Sequencing and Analysis of the Genome of Puccinia sorghi L Schw, the Causal Agent of Maize Common Rust.</title>
        <authorList>
            <person name="Rochi L."/>
            <person name="Burguener G."/>
            <person name="Darino M."/>
            <person name="Turjanski A."/>
            <person name="Kreff E."/>
            <person name="Dieguez M.J."/>
            <person name="Sacco F."/>
        </authorList>
    </citation>
    <scope>NUCLEOTIDE SEQUENCE [LARGE SCALE GENOMIC DNA]</scope>
    <source>
        <strain evidence="2 3">RO10H11247</strain>
    </source>
</reference>
<name>A0A0L6V4F7_9BASI</name>
<dbReference type="Proteomes" id="UP000037035">
    <property type="component" value="Unassembled WGS sequence"/>
</dbReference>
<organism evidence="2 3">
    <name type="scientific">Puccinia sorghi</name>
    <dbReference type="NCBI Taxonomy" id="27349"/>
    <lineage>
        <taxon>Eukaryota</taxon>
        <taxon>Fungi</taxon>
        <taxon>Dikarya</taxon>
        <taxon>Basidiomycota</taxon>
        <taxon>Pucciniomycotina</taxon>
        <taxon>Pucciniomycetes</taxon>
        <taxon>Pucciniales</taxon>
        <taxon>Pucciniaceae</taxon>
        <taxon>Puccinia</taxon>
    </lineage>
</organism>
<dbReference type="VEuPathDB" id="FungiDB:VP01_2625g2"/>
<evidence type="ECO:0000313" key="3">
    <source>
        <dbReference type="Proteomes" id="UP000037035"/>
    </source>
</evidence>
<evidence type="ECO:0000313" key="2">
    <source>
        <dbReference type="EMBL" id="KNZ55638.1"/>
    </source>
</evidence>
<evidence type="ECO:0000256" key="1">
    <source>
        <dbReference type="SAM" id="Phobius"/>
    </source>
</evidence>
<proteinExistence type="predicted"/>